<evidence type="ECO:0000313" key="2">
    <source>
        <dbReference type="Proteomes" id="UP000322838"/>
    </source>
</evidence>
<gene>
    <name evidence="1" type="ORF">Smphiort11_048</name>
</gene>
<dbReference type="EMBL" id="MN228696">
    <property type="protein sequence ID" value="QEP29846.1"/>
    <property type="molecule type" value="Genomic_DNA"/>
</dbReference>
<protein>
    <submittedName>
        <fullName evidence="1">Uncharacterized protein</fullName>
    </submittedName>
</protein>
<evidence type="ECO:0000313" key="1">
    <source>
        <dbReference type="EMBL" id="QEP29846.1"/>
    </source>
</evidence>
<proteinExistence type="predicted"/>
<name>A0A5C2H2Y5_9CAUD</name>
<reference evidence="2" key="1">
    <citation type="submission" date="2019-07" db="EMBL/GenBank/DDBJ databases">
        <authorList>
            <person name="Cubo M.T."/>
            <person name="Espuny M.D.R."/>
            <person name="Balsanelli E."/>
        </authorList>
    </citation>
    <scope>NUCLEOTIDE SEQUENCE [LARGE SCALE GENOMIC DNA]</scope>
</reference>
<dbReference type="Proteomes" id="UP000322838">
    <property type="component" value="Segment"/>
</dbReference>
<sequence length="58" mass="6824">MQRVGLKRNRKLQRGDRLGDIEVDELDSFEEFLDSRPEGLELNSHHGRTLDLKSFHEC</sequence>
<keyword evidence="2" id="KW-1185">Reference proteome</keyword>
<organism evidence="1 2">
    <name type="scientific">Sinorhizobium phage ort11</name>
    <dbReference type="NCBI Taxonomy" id="2599764"/>
    <lineage>
        <taxon>Viruses</taxon>
        <taxon>Duplodnaviria</taxon>
        <taxon>Heunggongvirae</taxon>
        <taxon>Uroviricota</taxon>
        <taxon>Caudoviricetes</taxon>
        <taxon>Schitoviridae</taxon>
        <taxon>Huelvavirus</taxon>
        <taxon>Huelvavirus ort11</taxon>
    </lineage>
</organism>
<accession>A0A5C2H2Y5</accession>